<keyword evidence="4" id="KW-1185">Reference proteome</keyword>
<dbReference type="PROSITE" id="PS50076">
    <property type="entry name" value="DNAJ_2"/>
    <property type="match status" value="1"/>
</dbReference>
<protein>
    <recommendedName>
        <fullName evidence="2">J domain-containing protein</fullName>
    </recommendedName>
</protein>
<feature type="region of interest" description="Disordered" evidence="1">
    <location>
        <begin position="1"/>
        <end position="24"/>
    </location>
</feature>
<evidence type="ECO:0000256" key="1">
    <source>
        <dbReference type="SAM" id="MobiDB-lite"/>
    </source>
</evidence>
<gene>
    <name evidence="3" type="ORF">PGLA1383_LOCUS47779</name>
</gene>
<dbReference type="EMBL" id="CAJNNV010030207">
    <property type="protein sequence ID" value="CAE8631777.1"/>
    <property type="molecule type" value="Genomic_DNA"/>
</dbReference>
<sequence>MSKASDGCQDDGEHGREDCSDELPPHYAALSIGVRAAPGEVRSAYRRAALATHRDKGGDSAAFLLVVRAFEVLSDHTAREKYDLAWRAELYQELGGGKDDVAEEATSSSEVPGQKRKTCSSSEDKPNRSQGTHGEILESLFVLIKKAPRDERSALFMLLPRSLQLIFFKRFEKAKSADETLTGDGSLSVPVEGDSSSSEESEEETEGNPALALEDSSCADNGPTTSQPVRGGGQLGLRGTTKRCGNDLPYYEASVTISCFTIRSRLVASLEEAIECHIALLSIKQAVLQESATSQFNFGDSIRQNIQAFRCQFKLLFNTTVSARRFVGRQLYTPQTMDLDLALAARHSLLDSAAGGWLSMREAWIRIQLQEGVNRIAARSLAELEALTQRWEENDSSRRAKAELRAVRRAARPAVREQAAAERCQRLRECRQRHVRSLVARYDSLDLLRERKEALQRRRLNEARLKWHRRQDLTMADTLRRLCKLF</sequence>
<dbReference type="CDD" id="cd06257">
    <property type="entry name" value="DnaJ"/>
    <property type="match status" value="1"/>
</dbReference>
<comment type="caution">
    <text evidence="3">The sequence shown here is derived from an EMBL/GenBank/DDBJ whole genome shotgun (WGS) entry which is preliminary data.</text>
</comment>
<feature type="region of interest" description="Disordered" evidence="1">
    <location>
        <begin position="100"/>
        <end position="132"/>
    </location>
</feature>
<dbReference type="InterPro" id="IPR001623">
    <property type="entry name" value="DnaJ_domain"/>
</dbReference>
<dbReference type="AlphaFoldDB" id="A0A813H2B0"/>
<feature type="region of interest" description="Disordered" evidence="1">
    <location>
        <begin position="179"/>
        <end position="236"/>
    </location>
</feature>
<dbReference type="GO" id="GO:0071218">
    <property type="term" value="P:cellular response to misfolded protein"/>
    <property type="evidence" value="ECO:0007669"/>
    <property type="project" value="TreeGrafter"/>
</dbReference>
<feature type="compositionally biased region" description="Acidic residues" evidence="1">
    <location>
        <begin position="197"/>
        <end position="206"/>
    </location>
</feature>
<name>A0A813H2B0_POLGL</name>
<proteinExistence type="predicted"/>
<dbReference type="PANTHER" id="PTHR43908:SF3">
    <property type="entry name" value="AT29763P-RELATED"/>
    <property type="match status" value="1"/>
</dbReference>
<feature type="domain" description="J" evidence="2">
    <location>
        <begin position="25"/>
        <end position="86"/>
    </location>
</feature>
<evidence type="ECO:0000313" key="3">
    <source>
        <dbReference type="EMBL" id="CAE8631777.1"/>
    </source>
</evidence>
<dbReference type="Gene3D" id="1.10.287.110">
    <property type="entry name" value="DnaJ domain"/>
    <property type="match status" value="1"/>
</dbReference>
<dbReference type="InterPro" id="IPR051100">
    <property type="entry name" value="DnaJ_subfamily_B/C"/>
</dbReference>
<dbReference type="GO" id="GO:0005789">
    <property type="term" value="C:endoplasmic reticulum membrane"/>
    <property type="evidence" value="ECO:0007669"/>
    <property type="project" value="TreeGrafter"/>
</dbReference>
<dbReference type="Proteomes" id="UP000654075">
    <property type="component" value="Unassembled WGS sequence"/>
</dbReference>
<accession>A0A813H2B0</accession>
<dbReference type="InterPro" id="IPR036869">
    <property type="entry name" value="J_dom_sf"/>
</dbReference>
<organism evidence="3 4">
    <name type="scientific">Polarella glacialis</name>
    <name type="common">Dinoflagellate</name>
    <dbReference type="NCBI Taxonomy" id="89957"/>
    <lineage>
        <taxon>Eukaryota</taxon>
        <taxon>Sar</taxon>
        <taxon>Alveolata</taxon>
        <taxon>Dinophyceae</taxon>
        <taxon>Suessiales</taxon>
        <taxon>Suessiaceae</taxon>
        <taxon>Polarella</taxon>
    </lineage>
</organism>
<dbReference type="SUPFAM" id="SSF46565">
    <property type="entry name" value="Chaperone J-domain"/>
    <property type="match status" value="1"/>
</dbReference>
<dbReference type="Pfam" id="PF00226">
    <property type="entry name" value="DnaJ"/>
    <property type="match status" value="1"/>
</dbReference>
<feature type="compositionally biased region" description="Polar residues" evidence="1">
    <location>
        <begin position="218"/>
        <end position="228"/>
    </location>
</feature>
<dbReference type="GO" id="GO:0030544">
    <property type="term" value="F:Hsp70 protein binding"/>
    <property type="evidence" value="ECO:0007669"/>
    <property type="project" value="TreeGrafter"/>
</dbReference>
<dbReference type="PANTHER" id="PTHR43908">
    <property type="entry name" value="AT29763P-RELATED"/>
    <property type="match status" value="1"/>
</dbReference>
<dbReference type="SMART" id="SM00271">
    <property type="entry name" value="DnaJ"/>
    <property type="match status" value="1"/>
</dbReference>
<reference evidence="3" key="1">
    <citation type="submission" date="2021-02" db="EMBL/GenBank/DDBJ databases">
        <authorList>
            <person name="Dougan E. K."/>
            <person name="Rhodes N."/>
            <person name="Thang M."/>
            <person name="Chan C."/>
        </authorList>
    </citation>
    <scope>NUCLEOTIDE SEQUENCE</scope>
</reference>
<evidence type="ECO:0000313" key="4">
    <source>
        <dbReference type="Proteomes" id="UP000654075"/>
    </source>
</evidence>
<evidence type="ECO:0000259" key="2">
    <source>
        <dbReference type="PROSITE" id="PS50076"/>
    </source>
</evidence>